<evidence type="ECO:0000256" key="3">
    <source>
        <dbReference type="ARBA" id="ARBA00022801"/>
    </source>
</evidence>
<dbReference type="CDD" id="cd00586">
    <property type="entry name" value="4HBT"/>
    <property type="match status" value="2"/>
</dbReference>
<keyword evidence="6" id="KW-0443">Lipid metabolism</keyword>
<comment type="similarity">
    <text evidence="1">Belongs to the acyl-ACP thioesterase family.</text>
</comment>
<evidence type="ECO:0000259" key="9">
    <source>
        <dbReference type="Pfam" id="PF20791"/>
    </source>
</evidence>
<reference evidence="10 11" key="1">
    <citation type="submission" date="2021-03" db="EMBL/GenBank/DDBJ databases">
        <title>Genomic Encyclopedia of Type Strains, Phase IV (KMG-IV): sequencing the most valuable type-strain genomes for metagenomic binning, comparative biology and taxonomic classification.</title>
        <authorList>
            <person name="Goeker M."/>
        </authorList>
    </citation>
    <scope>NUCLEOTIDE SEQUENCE [LARGE SCALE GENOMIC DNA]</scope>
    <source>
        <strain evidence="10 11">DSM 28783</strain>
    </source>
</reference>
<comment type="caution">
    <text evidence="10">The sequence shown here is derived from an EMBL/GenBank/DDBJ whole genome shotgun (WGS) entry which is preliminary data.</text>
</comment>
<sequence>MKRLVSEKEFEINYYEINFRKELLITSLMNYFDDTATKQSEDIEMGIDYMKDMGLAWVLYRWDIDVYRYPMFREKIRVRTSAYSLREFYAYRIFDVVDEDDNIVCKAKSVWLLIDRNKRKAKKITEDMYSMYGITKDDNKPLIIKKVKLPEKYTYEKHFDVRYSDIDTNRHVNNVKYVDWAIETVPLDIVLKCSLKNLNITYKKEAVYGETIHVCTEIKKKEDEYIAIHKISNNENKKLCIIQTIWLNKKSAN</sequence>
<evidence type="ECO:0000256" key="4">
    <source>
        <dbReference type="ARBA" id="ARBA00022832"/>
    </source>
</evidence>
<keyword evidence="2" id="KW-0444">Lipid biosynthesis</keyword>
<dbReference type="Pfam" id="PF01643">
    <property type="entry name" value="Acyl-ACP_TE"/>
    <property type="match status" value="1"/>
</dbReference>
<dbReference type="GO" id="GO:0016297">
    <property type="term" value="F:fatty acyl-[ACP] hydrolase activity"/>
    <property type="evidence" value="ECO:0007669"/>
    <property type="project" value="UniProtKB-EC"/>
</dbReference>
<evidence type="ECO:0000259" key="8">
    <source>
        <dbReference type="Pfam" id="PF01643"/>
    </source>
</evidence>
<evidence type="ECO:0000313" key="11">
    <source>
        <dbReference type="Proteomes" id="UP001519307"/>
    </source>
</evidence>
<proteinExistence type="inferred from homology"/>
<dbReference type="Proteomes" id="UP001519307">
    <property type="component" value="Unassembled WGS sequence"/>
</dbReference>
<keyword evidence="4" id="KW-0276">Fatty acid metabolism</keyword>
<feature type="domain" description="Acyl-ACP thioesterase N-terminal hotdog" evidence="8">
    <location>
        <begin position="6"/>
        <end position="132"/>
    </location>
</feature>
<dbReference type="PANTHER" id="PTHR31727">
    <property type="entry name" value="OLEOYL-ACYL CARRIER PROTEIN THIOESTERASE 1, CHLOROPLASTIC"/>
    <property type="match status" value="1"/>
</dbReference>
<evidence type="ECO:0000256" key="1">
    <source>
        <dbReference type="ARBA" id="ARBA00006500"/>
    </source>
</evidence>
<dbReference type="InterPro" id="IPR045023">
    <property type="entry name" value="FATA/B"/>
</dbReference>
<dbReference type="InterPro" id="IPR002864">
    <property type="entry name" value="Acyl-ACP_thioesterase_NHD"/>
</dbReference>
<evidence type="ECO:0000256" key="2">
    <source>
        <dbReference type="ARBA" id="ARBA00022516"/>
    </source>
</evidence>
<dbReference type="Gene3D" id="3.10.129.10">
    <property type="entry name" value="Hotdog Thioesterase"/>
    <property type="match status" value="1"/>
</dbReference>
<evidence type="ECO:0000256" key="7">
    <source>
        <dbReference type="ARBA" id="ARBA00023160"/>
    </source>
</evidence>
<accession>A0ABS4KVF0</accession>
<name>A0ABS4KVF0_9CLOT</name>
<dbReference type="PANTHER" id="PTHR31727:SF6">
    <property type="entry name" value="OLEOYL-ACYL CARRIER PROTEIN THIOESTERASE 1, CHLOROPLASTIC"/>
    <property type="match status" value="1"/>
</dbReference>
<protein>
    <submittedName>
        <fullName evidence="10">Medium-chain acyl-[acyl-carrier-protein] hydrolase</fullName>
        <ecNumber evidence="10">3.1.2.21</ecNumber>
    </submittedName>
</protein>
<evidence type="ECO:0000256" key="5">
    <source>
        <dbReference type="ARBA" id="ARBA00022946"/>
    </source>
</evidence>
<dbReference type="InterPro" id="IPR049427">
    <property type="entry name" value="Acyl-ACP_TE_C"/>
</dbReference>
<dbReference type="Pfam" id="PF20791">
    <property type="entry name" value="Acyl-ACP_TE_C"/>
    <property type="match status" value="1"/>
</dbReference>
<dbReference type="EMBL" id="JAGGLM010000028">
    <property type="protein sequence ID" value="MBP2034022.1"/>
    <property type="molecule type" value="Genomic_DNA"/>
</dbReference>
<organism evidence="10 11">
    <name type="scientific">Clostridium algifaecis</name>
    <dbReference type="NCBI Taxonomy" id="1472040"/>
    <lineage>
        <taxon>Bacteria</taxon>
        <taxon>Bacillati</taxon>
        <taxon>Bacillota</taxon>
        <taxon>Clostridia</taxon>
        <taxon>Eubacteriales</taxon>
        <taxon>Clostridiaceae</taxon>
        <taxon>Clostridium</taxon>
    </lineage>
</organism>
<dbReference type="SUPFAM" id="SSF54637">
    <property type="entry name" value="Thioesterase/thiol ester dehydrase-isomerase"/>
    <property type="match status" value="2"/>
</dbReference>
<dbReference type="InterPro" id="IPR029069">
    <property type="entry name" value="HotDog_dom_sf"/>
</dbReference>
<keyword evidence="11" id="KW-1185">Reference proteome</keyword>
<evidence type="ECO:0000256" key="6">
    <source>
        <dbReference type="ARBA" id="ARBA00023098"/>
    </source>
</evidence>
<keyword evidence="5" id="KW-0809">Transit peptide</keyword>
<feature type="domain" description="Acyl-ACP thioesterase-like C-terminal" evidence="9">
    <location>
        <begin position="154"/>
        <end position="246"/>
    </location>
</feature>
<gene>
    <name evidence="10" type="ORF">J2Z42_002739</name>
</gene>
<dbReference type="EC" id="3.1.2.21" evidence="10"/>
<keyword evidence="3 10" id="KW-0378">Hydrolase</keyword>
<keyword evidence="7" id="KW-0275">Fatty acid biosynthesis</keyword>
<evidence type="ECO:0000313" key="10">
    <source>
        <dbReference type="EMBL" id="MBP2034022.1"/>
    </source>
</evidence>
<dbReference type="RefSeq" id="WP_209703260.1">
    <property type="nucleotide sequence ID" value="NZ_JAGGLM010000028.1"/>
</dbReference>